<reference evidence="6" key="1">
    <citation type="journal article" date="2016" name="Nat. Commun.">
        <title>The channel catfish genome sequence provides insights into the evolution of scale formation in teleosts.</title>
        <authorList>
            <person name="Liu Z."/>
            <person name="Liu S."/>
            <person name="Yao J."/>
            <person name="Bao L."/>
            <person name="Zhang J."/>
            <person name="Li Y."/>
            <person name="Jiang C."/>
            <person name="Sun L."/>
            <person name="Wang R."/>
            <person name="Zhang Y."/>
            <person name="Zhou T."/>
            <person name="Zeng Q."/>
            <person name="Fu Q."/>
            <person name="Gao S."/>
            <person name="Li N."/>
            <person name="Koren S."/>
            <person name="Jiang Y."/>
            <person name="Zimin A."/>
            <person name="Xu P."/>
            <person name="Phillippy A.M."/>
            <person name="Geng X."/>
            <person name="Song L."/>
            <person name="Sun F."/>
            <person name="Li C."/>
            <person name="Wang X."/>
            <person name="Chen A."/>
            <person name="Jin Y."/>
            <person name="Yuan Z."/>
            <person name="Yang Y."/>
            <person name="Tan S."/>
            <person name="Peatman E."/>
            <person name="Lu J."/>
            <person name="Qin Z."/>
            <person name="Dunham R."/>
            <person name="Li Z."/>
            <person name="Sonstegard T."/>
            <person name="Feng J."/>
            <person name="Danzmann R.G."/>
            <person name="Schroeder S."/>
            <person name="Scheffler B."/>
            <person name="Duke M.V."/>
            <person name="Ballard L."/>
            <person name="Kucuktas H."/>
            <person name="Kaltenboeck L."/>
            <person name="Liu H."/>
            <person name="Armbruster J."/>
            <person name="Xie Y."/>
            <person name="Kirby M.L."/>
            <person name="Tian Y."/>
            <person name="Flanagan M.E."/>
            <person name="Mu W."/>
            <person name="Waldbieser G.C."/>
        </authorList>
    </citation>
    <scope>NUCLEOTIDE SEQUENCE [LARGE SCALE GENOMIC DNA]</scope>
    <source>
        <strain evidence="6">SDA103</strain>
    </source>
</reference>
<dbReference type="PANTHER" id="PTHR13026:SF0">
    <property type="entry name" value="RIBOSOMAL RNA PROCESSING 1B"/>
    <property type="match status" value="1"/>
</dbReference>
<accession>A0A2D0R6D6</accession>
<feature type="compositionally biased region" description="Basic and acidic residues" evidence="5">
    <location>
        <begin position="720"/>
        <end position="729"/>
    </location>
</feature>
<comment type="subcellular location">
    <subcellularLocation>
        <location evidence="1">Nucleus</location>
    </subcellularLocation>
</comment>
<feature type="region of interest" description="Disordered" evidence="5">
    <location>
        <begin position="555"/>
        <end position="629"/>
    </location>
</feature>
<evidence type="ECO:0000256" key="5">
    <source>
        <dbReference type="SAM" id="MobiDB-lite"/>
    </source>
</evidence>
<feature type="region of interest" description="Disordered" evidence="5">
    <location>
        <begin position="281"/>
        <end position="302"/>
    </location>
</feature>
<feature type="region of interest" description="Disordered" evidence="5">
    <location>
        <begin position="659"/>
        <end position="691"/>
    </location>
</feature>
<feature type="region of interest" description="Disordered" evidence="5">
    <location>
        <begin position="516"/>
        <end position="542"/>
    </location>
</feature>
<dbReference type="GeneID" id="108266847"/>
<dbReference type="GO" id="GO:0006364">
    <property type="term" value="P:rRNA processing"/>
    <property type="evidence" value="ECO:0007669"/>
    <property type="project" value="UniProtKB-KW"/>
</dbReference>
<feature type="compositionally biased region" description="Basic residues" evidence="5">
    <location>
        <begin position="557"/>
        <end position="567"/>
    </location>
</feature>
<proteinExistence type="inferred from homology"/>
<dbReference type="SUPFAM" id="SSF48371">
    <property type="entry name" value="ARM repeat"/>
    <property type="match status" value="1"/>
</dbReference>
<evidence type="ECO:0000256" key="2">
    <source>
        <dbReference type="ARBA" id="ARBA00006374"/>
    </source>
</evidence>
<dbReference type="OrthoDB" id="2019504at2759"/>
<feature type="compositionally biased region" description="Polar residues" evidence="5">
    <location>
        <begin position="890"/>
        <end position="900"/>
    </location>
</feature>
<keyword evidence="6" id="KW-1185">Reference proteome</keyword>
<feature type="compositionally biased region" description="Basic and acidic residues" evidence="5">
    <location>
        <begin position="907"/>
        <end position="927"/>
    </location>
</feature>
<feature type="compositionally biased region" description="Basic and acidic residues" evidence="5">
    <location>
        <begin position="585"/>
        <end position="607"/>
    </location>
</feature>
<dbReference type="InterPro" id="IPR016024">
    <property type="entry name" value="ARM-type_fold"/>
</dbReference>
<organism evidence="6 7">
    <name type="scientific">Ictalurus punctatus</name>
    <name type="common">Channel catfish</name>
    <name type="synonym">Silurus punctatus</name>
    <dbReference type="NCBI Taxonomy" id="7998"/>
    <lineage>
        <taxon>Eukaryota</taxon>
        <taxon>Metazoa</taxon>
        <taxon>Chordata</taxon>
        <taxon>Craniata</taxon>
        <taxon>Vertebrata</taxon>
        <taxon>Euteleostomi</taxon>
        <taxon>Actinopterygii</taxon>
        <taxon>Neopterygii</taxon>
        <taxon>Teleostei</taxon>
        <taxon>Ostariophysi</taxon>
        <taxon>Siluriformes</taxon>
        <taxon>Ictaluridae</taxon>
        <taxon>Ictalurus</taxon>
    </lineage>
</organism>
<evidence type="ECO:0000313" key="7">
    <source>
        <dbReference type="RefSeq" id="XP_017326134.1"/>
    </source>
</evidence>
<gene>
    <name evidence="7" type="primary">rrp1</name>
</gene>
<dbReference type="InterPro" id="IPR010301">
    <property type="entry name" value="RRP1"/>
</dbReference>
<evidence type="ECO:0000256" key="3">
    <source>
        <dbReference type="ARBA" id="ARBA00022552"/>
    </source>
</evidence>
<dbReference type="GO" id="GO:0005634">
    <property type="term" value="C:nucleus"/>
    <property type="evidence" value="ECO:0007669"/>
    <property type="project" value="UniProtKB-SubCell"/>
</dbReference>
<evidence type="ECO:0000313" key="6">
    <source>
        <dbReference type="Proteomes" id="UP000221080"/>
    </source>
</evidence>
<name>A0A2D0R6D6_ICTPU</name>
<feature type="region of interest" description="Disordered" evidence="5">
    <location>
        <begin position="352"/>
        <end position="461"/>
    </location>
</feature>
<dbReference type="STRING" id="7998.ENSIPUP00000000933"/>
<dbReference type="OMA" id="NEDECTF"/>
<feature type="compositionally biased region" description="Basic and acidic residues" evidence="5">
    <location>
        <begin position="413"/>
        <end position="444"/>
    </location>
</feature>
<reference evidence="7" key="2">
    <citation type="submission" date="2025-08" db="UniProtKB">
        <authorList>
            <consortium name="RefSeq"/>
        </authorList>
    </citation>
    <scope>IDENTIFICATION</scope>
    <source>
        <tissue evidence="7">Blood</tissue>
    </source>
</reference>
<feature type="compositionally biased region" description="Polar residues" evidence="5">
    <location>
        <begin position="516"/>
        <end position="527"/>
    </location>
</feature>
<feature type="compositionally biased region" description="Basic and acidic residues" evidence="5">
    <location>
        <begin position="281"/>
        <end position="293"/>
    </location>
</feature>
<feature type="region of interest" description="Disordered" evidence="5">
    <location>
        <begin position="710"/>
        <end position="777"/>
    </location>
</feature>
<feature type="compositionally biased region" description="Acidic residues" evidence="5">
    <location>
        <begin position="356"/>
        <end position="368"/>
    </location>
</feature>
<dbReference type="Proteomes" id="UP000221080">
    <property type="component" value="Chromosome 6"/>
</dbReference>
<dbReference type="RefSeq" id="XP_017326134.1">
    <property type="nucleotide sequence ID" value="XM_017470645.3"/>
</dbReference>
<keyword evidence="3" id="KW-0698">rRNA processing</keyword>
<feature type="compositionally biased region" description="Acidic residues" evidence="5">
    <location>
        <begin position="250"/>
        <end position="263"/>
    </location>
</feature>
<feature type="region of interest" description="Disordered" evidence="5">
    <location>
        <begin position="890"/>
        <end position="985"/>
    </location>
</feature>
<feature type="region of interest" description="Disordered" evidence="5">
    <location>
        <begin position="236"/>
        <end position="265"/>
    </location>
</feature>
<dbReference type="CTD" id="8568"/>
<dbReference type="PANTHER" id="PTHR13026">
    <property type="entry name" value="NNP-1 PROTEIN NOVEL NUCLEAR PROTEIN 1 NOP52"/>
    <property type="match status" value="1"/>
</dbReference>
<keyword evidence="4" id="KW-0539">Nucleus</keyword>
<dbReference type="Pfam" id="PF05997">
    <property type="entry name" value="Nop52"/>
    <property type="match status" value="1"/>
</dbReference>
<comment type="similarity">
    <text evidence="2">Belongs to the RRP1 family.</text>
</comment>
<dbReference type="KEGG" id="ipu:108266847"/>
<sequence length="1115" mass="124624">MAPGPQEPEIILAQRLASNDKSIRTKALKALRKYINLRSQKIEGGFTSEDLLKIWKGLFYCLWMQDKPLLQEELSHRISGLIHSFQTTDNQLLYFATFLQTIKREWNGIDRLRMDKFYQLVRFMFRQAFEVLKRREWESSAVNQFLQVFTDQILQNTDHVPKGLILHILDLYMAELAQVGSAELTAEQNQTFINPFCKTMAKTKDCFLLSSISKNIFRTIVDHAPYAIEDLMRELQQGGGDNSDSGQASGEEEEEEDIGEEEELKNKACKKPKVKVKGISKEVENSKGSKDDLDLNSMGSEEDDCAGPVLQFDYGAIADHLFELGSHFNTRNINRTKMYNLVKTFRDLSEGIFPQTEDDNGDLSDTSDDEKFNNKKKRKNEKPTTGDETVAKKSKAIKKKATDTSRVSLEADGTPREQDMEKERVVLKDNSQHHELDSQEKTSEIEADGETVFRHNESDSQSLVEASITVKKKMKSKKLKTNSQNVGDEAHEFQLVLEESDGEHQSDSVMKQKSFTAMSGVGSTQTSTDHKPEMASLVESPVEADQAECGVSLMQVKNKKKNKKKKLNMGEEKMDTETNGQIVEKPSKESSLHSHLETTETEVDKTKSQGGDSGQLEASTMVRKKRTTSKDLCSSLQEVGEEVAVQSLRNIRLVPKEHNAGDEIRKLSTHQKGVKDNATQRQLGTSTTQIKKVKRKNLKAILQEVEVAVKSPAILDDPDEHNSDDEISRHPCPTSEEDSITQCRLKARTTKKKKGKSKNLMSSSQGVGKEVNSTSQDSCTEVVATGIATPAAEVTSAEAQPSDTLMVRTKKSKKMKSKEETGSKLQVALDVKEAEVTMYSAHITTNENKGDTSECFQSKSVKKGKNKKQISSNEDECTFEAKKQLVVEAASTTQTHTTPQKNKKIQKRQESQPAEEAKEDPILKKTVTDTVPSDDICTPQIKSLTPMKKGKKKRKLQTEEAETSQSNRHADEHMGGKKVKISGIEVSTSVTPKKLKMEKASPKSDFISFRGQINPPTPLFCKTKPKGSTPLTRIKKFQTPKSETKKVTFGLKNNKTTEFRKMDRSLLVSPVGSSRVAFDPKKMPVSGVLKSPPLSPVISVKKTAAKKRATAADFF</sequence>
<dbReference type="GO" id="GO:0030688">
    <property type="term" value="C:preribosome, small subunit precursor"/>
    <property type="evidence" value="ECO:0007669"/>
    <property type="project" value="InterPro"/>
</dbReference>
<feature type="compositionally biased region" description="Basic and acidic residues" evidence="5">
    <location>
        <begin position="381"/>
        <end position="391"/>
    </location>
</feature>
<evidence type="ECO:0000256" key="4">
    <source>
        <dbReference type="ARBA" id="ARBA00023242"/>
    </source>
</evidence>
<feature type="compositionally biased region" description="Basic residues" evidence="5">
    <location>
        <begin position="745"/>
        <end position="757"/>
    </location>
</feature>
<feature type="region of interest" description="Disordered" evidence="5">
    <location>
        <begin position="845"/>
        <end position="876"/>
    </location>
</feature>
<protein>
    <submittedName>
        <fullName evidence="7">Ribosomal RNA processing protein 1 homolog B</fullName>
    </submittedName>
</protein>
<feature type="compositionally biased region" description="Polar residues" evidence="5">
    <location>
        <begin position="677"/>
        <end position="690"/>
    </location>
</feature>
<evidence type="ECO:0000256" key="1">
    <source>
        <dbReference type="ARBA" id="ARBA00004123"/>
    </source>
</evidence>
<dbReference type="AlphaFoldDB" id="A0A2D0R6D6"/>